<evidence type="ECO:0000313" key="2">
    <source>
        <dbReference type="EMBL" id="AGW45533.1"/>
    </source>
</evidence>
<keyword evidence="1" id="KW-0732">Signal</keyword>
<proteinExistence type="predicted"/>
<evidence type="ECO:0000256" key="1">
    <source>
        <dbReference type="SAM" id="SignalP"/>
    </source>
</evidence>
<feature type="signal peptide" evidence="1">
    <location>
        <begin position="1"/>
        <end position="30"/>
    </location>
</feature>
<protein>
    <recommendedName>
        <fullName evidence="3">DUF3106 domain-containing protein</fullName>
    </recommendedName>
</protein>
<accession>A0A059QB02</accession>
<evidence type="ECO:0008006" key="3">
    <source>
        <dbReference type="Google" id="ProtNLM"/>
    </source>
</evidence>
<dbReference type="InterPro" id="IPR021455">
    <property type="entry name" value="DUF3106"/>
</dbReference>
<sequence>MNRIDMSGMRALSVLASLLLALLCATPAFAQETTRAATHPAWEQLGTAERDLLTAPVRERWNSNPGERARMLEHARRWQAMTPEQRQRAHHGMKRWSHMDPDKRAEARALFGKMRHMSPEQRKVLREQWHAMTPEQRKAWIEANPPQPRR</sequence>
<feature type="chain" id="PRO_5001578813" description="DUF3106 domain-containing protein" evidence="1">
    <location>
        <begin position="31"/>
        <end position="150"/>
    </location>
</feature>
<name>A0A059QB02_9BACT</name>
<dbReference type="EMBL" id="KF255993">
    <property type="protein sequence ID" value="AGW45533.1"/>
    <property type="molecule type" value="Genomic_DNA"/>
</dbReference>
<dbReference type="AlphaFoldDB" id="A0A059QB02"/>
<organism evidence="2">
    <name type="scientific">uncultured bacterium Lac36W</name>
    <dbReference type="NCBI Taxonomy" id="1403001"/>
    <lineage>
        <taxon>Bacteria</taxon>
        <taxon>environmental samples</taxon>
    </lineage>
</organism>
<dbReference type="Pfam" id="PF11304">
    <property type="entry name" value="DUF3106"/>
    <property type="match status" value="1"/>
</dbReference>
<reference evidence="2" key="1">
    <citation type="submission" date="2013-06" db="EMBL/GenBank/DDBJ databases">
        <title>Functional metagenomics reveals novel beta-galactosidases not predictable from gene sequences.</title>
        <authorList>
            <person name="Cheng J."/>
            <person name="Engel K."/>
            <person name="Romantsov T."/>
            <person name="Neufeld J.D."/>
            <person name="Rose D.R."/>
            <person name="Charles T.C."/>
        </authorList>
    </citation>
    <scope>NUCLEOTIDE SEQUENCE</scope>
</reference>